<dbReference type="AlphaFoldDB" id="D3B5M3"/>
<evidence type="ECO:0000313" key="6">
    <source>
        <dbReference type="Proteomes" id="UP000001396"/>
    </source>
</evidence>
<feature type="region of interest" description="Disordered" evidence="4">
    <location>
        <begin position="371"/>
        <end position="397"/>
    </location>
</feature>
<evidence type="ECO:0000256" key="2">
    <source>
        <dbReference type="ARBA" id="ARBA00009072"/>
    </source>
</evidence>
<dbReference type="Proteomes" id="UP000001396">
    <property type="component" value="Unassembled WGS sequence"/>
</dbReference>
<evidence type="ECO:0000256" key="3">
    <source>
        <dbReference type="ARBA" id="ARBA00023242"/>
    </source>
</evidence>
<feature type="compositionally biased region" description="Low complexity" evidence="4">
    <location>
        <begin position="447"/>
        <end position="463"/>
    </location>
</feature>
<organism evidence="5 6">
    <name type="scientific">Heterostelium pallidum (strain ATCC 26659 / Pp 5 / PN500)</name>
    <name type="common">Cellular slime mold</name>
    <name type="synonym">Polysphondylium pallidum</name>
    <dbReference type="NCBI Taxonomy" id="670386"/>
    <lineage>
        <taxon>Eukaryota</taxon>
        <taxon>Amoebozoa</taxon>
        <taxon>Evosea</taxon>
        <taxon>Eumycetozoa</taxon>
        <taxon>Dictyostelia</taxon>
        <taxon>Acytosteliales</taxon>
        <taxon>Acytosteliaceae</taxon>
        <taxon>Heterostelium</taxon>
    </lineage>
</organism>
<dbReference type="OMA" id="AQNDYLD"/>
<name>D3B5M3_HETP5</name>
<feature type="compositionally biased region" description="Low complexity" evidence="4">
    <location>
        <begin position="376"/>
        <end position="397"/>
    </location>
</feature>
<dbReference type="InParanoid" id="D3B5M3"/>
<keyword evidence="3" id="KW-0539">Nucleus</keyword>
<dbReference type="Pfam" id="PF09751">
    <property type="entry name" value="Es2"/>
    <property type="match status" value="1"/>
</dbReference>
<dbReference type="EMBL" id="ADBJ01000017">
    <property type="protein sequence ID" value="EFA83171.1"/>
    <property type="molecule type" value="Genomic_DNA"/>
</dbReference>
<protein>
    <submittedName>
        <fullName evidence="5">DiGeorge syndrome critical region 14-like protein</fullName>
    </submittedName>
</protein>
<feature type="region of interest" description="Disordered" evidence="4">
    <location>
        <begin position="410"/>
        <end position="484"/>
    </location>
</feature>
<gene>
    <name evidence="5" type="ORF">PPL_03961</name>
</gene>
<proteinExistence type="inferred from homology"/>
<evidence type="ECO:0000256" key="4">
    <source>
        <dbReference type="SAM" id="MobiDB-lite"/>
    </source>
</evidence>
<dbReference type="FunCoup" id="D3B5M3">
    <property type="interactions" value="242"/>
</dbReference>
<dbReference type="PANTHER" id="PTHR12940">
    <property type="entry name" value="ES-2 PROTEIN - RELATED"/>
    <property type="match status" value="1"/>
</dbReference>
<feature type="compositionally biased region" description="Polar residues" evidence="4">
    <location>
        <begin position="427"/>
        <end position="446"/>
    </location>
</feature>
<evidence type="ECO:0000313" key="5">
    <source>
        <dbReference type="EMBL" id="EFA83171.1"/>
    </source>
</evidence>
<comment type="caution">
    <text evidence="5">The sequence shown here is derived from an EMBL/GenBank/DDBJ whole genome shotgun (WGS) entry which is preliminary data.</text>
</comment>
<dbReference type="GeneID" id="31359448"/>
<dbReference type="GO" id="GO:0071013">
    <property type="term" value="C:catalytic step 2 spliceosome"/>
    <property type="evidence" value="ECO:0007669"/>
    <property type="project" value="TreeGrafter"/>
</dbReference>
<keyword evidence="6" id="KW-1185">Reference proteome</keyword>
<dbReference type="PANTHER" id="PTHR12940:SF0">
    <property type="entry name" value="SPLICING FACTOR ESS-2 HOMOLOG"/>
    <property type="match status" value="1"/>
</dbReference>
<feature type="compositionally biased region" description="Polar residues" evidence="4">
    <location>
        <begin position="92"/>
        <end position="117"/>
    </location>
</feature>
<dbReference type="InterPro" id="IPR019148">
    <property type="entry name" value="Nuclear_protein_DGCR14_ESS-2"/>
</dbReference>
<evidence type="ECO:0000256" key="1">
    <source>
        <dbReference type="ARBA" id="ARBA00004123"/>
    </source>
</evidence>
<reference evidence="5 6" key="1">
    <citation type="journal article" date="2011" name="Genome Res.">
        <title>Phylogeny-wide analysis of social amoeba genomes highlights ancient origins for complex intercellular communication.</title>
        <authorList>
            <person name="Heidel A.J."/>
            <person name="Lawal H.M."/>
            <person name="Felder M."/>
            <person name="Schilde C."/>
            <person name="Helps N.R."/>
            <person name="Tunggal B."/>
            <person name="Rivero F."/>
            <person name="John U."/>
            <person name="Schleicher M."/>
            <person name="Eichinger L."/>
            <person name="Platzer M."/>
            <person name="Noegel A.A."/>
            <person name="Schaap P."/>
            <person name="Gloeckner G."/>
        </authorList>
    </citation>
    <scope>NUCLEOTIDE SEQUENCE [LARGE SCALE GENOMIC DNA]</scope>
    <source>
        <strain evidence="6">ATCC 26659 / Pp 5 / PN500</strain>
    </source>
</reference>
<sequence>MSTSNNNRQIININKVNEQEEEDEQDKSVVLEEEKYVDSLSRIIQRDYFPDLPNLKSQLEWIDAVESNDISRMQSIQLQSIRRLNTSIRQQNSVRQRLHTNQSFDTPSTFGDSTPSSNNIQQTPLNSNNNNVNSNNSIQQQQQQQHEQKDIIDGISLDQFVANYKSEDDASYNEIAKKNKLENNQKYKWMEDASLKQNQQLLLLEDNAKNAPDTWNHTVRNRLMYYPEGKTKSTVDPSNIMGPPKEIVRENTRISVDLKERQKAAAQKQADATPFHSLSLPEQLARLQRMEQDGHKVDASTLGLLSTPQLTPSNLQADYGESPLMTWGHIDGTPLLLPNNPISTPLNITGSSRGSFKIPETQLREKIAHSLADKSTNNNNNNNNKTRTTTTPGTSITSLSPAAQKLLSIRSPHLLNKSPLLKDQQLRKSYQQSPKNSTPSKQKNLLTPTPNRSSSTKSSLSTPKQDINSTPKREKHITDDLLNF</sequence>
<dbReference type="STRING" id="670386.D3B5M3"/>
<feature type="compositionally biased region" description="Low complexity" evidence="4">
    <location>
        <begin position="118"/>
        <end position="145"/>
    </location>
</feature>
<dbReference type="RefSeq" id="XP_020435288.1">
    <property type="nucleotide sequence ID" value="XM_020574874.1"/>
</dbReference>
<comment type="subcellular location">
    <subcellularLocation>
        <location evidence="1">Nucleus</location>
    </subcellularLocation>
</comment>
<feature type="region of interest" description="Disordered" evidence="4">
    <location>
        <begin position="92"/>
        <end position="149"/>
    </location>
</feature>
<comment type="similarity">
    <text evidence="2">Belongs to the ESS2 family.</text>
</comment>
<accession>D3B5M3</accession>